<name>A0A9P3GG02_9APHY</name>
<dbReference type="AlphaFoldDB" id="A0A9P3GG02"/>
<dbReference type="Pfam" id="PF01593">
    <property type="entry name" value="Amino_oxidase"/>
    <property type="match status" value="1"/>
</dbReference>
<dbReference type="PANTHER" id="PTHR10742">
    <property type="entry name" value="FLAVIN MONOAMINE OXIDASE"/>
    <property type="match status" value="1"/>
</dbReference>
<keyword evidence="3" id="KW-1185">Reference proteome</keyword>
<dbReference type="Gene3D" id="3.90.660.10">
    <property type="match status" value="2"/>
</dbReference>
<dbReference type="PANTHER" id="PTHR10742:SF342">
    <property type="entry name" value="AMINE OXIDASE"/>
    <property type="match status" value="1"/>
</dbReference>
<evidence type="ECO:0000313" key="3">
    <source>
        <dbReference type="Proteomes" id="UP000703269"/>
    </source>
</evidence>
<dbReference type="GO" id="GO:0009063">
    <property type="term" value="P:amino acid catabolic process"/>
    <property type="evidence" value="ECO:0007669"/>
    <property type="project" value="TreeGrafter"/>
</dbReference>
<dbReference type="Gene3D" id="1.10.10.1620">
    <property type="match status" value="1"/>
</dbReference>
<dbReference type="InterPro" id="IPR036188">
    <property type="entry name" value="FAD/NAD-bd_sf"/>
</dbReference>
<sequence>MDTRTYPEARKDPVNRYAQNIINNYHAQLQTTLPPELPEPTTRPFVFDAEKYLHFTEPILPVDRTSVHKDVAIIGGGIGGLYAALLLQEQGIPYTIYEASDRIGGRLYTYKDFPSAQSRYDYIDMGAMRFPKTPIMAPVFELFERLKLRKLKYYFDDREGNSTLFYNNVLRQRHGGNLVPEDWKIMGIPPRWGARGVHANVSNVVEPFKRRLIEDADSEKDSANTSGNSSGAPALGWGLMMEYDVYSTKGYMSGRRSDWRPDLDELKLMPYPLKVVEWCDTFHGSTSSFDRALTETVLDSLAFEYDNEPFEWYCIDGGSSQIAEKLDEYLRDENPSHDLQRGRRVVGIDADKNGRYVSLRTEDGKEARYGHIITTTTLPCLRMMSLSEAGLDYPQWNALRSLAYAPSTKVGVKFRTAWWQDIEFMQTYGRFGEIVGGQSFSDVMSRRVVYPSYGVDSDTPSTVLMVSYTVGSDALPWTGLVGQDREEALKRKVIDDLVGIHGFDDRGRKQLQEQWEDAAVHSWTTDQNTLGAFATFYPGQFASLWTHLSRPAAHGRLHFAGEAVSARHAWVVGALEASSRAVNTIIETSYPELRHKYEVEDGHGHPECWTRESLMKQVAVSLEGLYPGRYPVDAASE</sequence>
<dbReference type="OrthoDB" id="7777654at2759"/>
<dbReference type="InterPro" id="IPR050281">
    <property type="entry name" value="Flavin_monoamine_oxidase"/>
</dbReference>
<dbReference type="Proteomes" id="UP000703269">
    <property type="component" value="Unassembled WGS sequence"/>
</dbReference>
<accession>A0A9P3GG02</accession>
<dbReference type="SUPFAM" id="SSF51905">
    <property type="entry name" value="FAD/NAD(P)-binding domain"/>
    <property type="match status" value="1"/>
</dbReference>
<dbReference type="GO" id="GO:0001716">
    <property type="term" value="F:L-amino-acid oxidase activity"/>
    <property type="evidence" value="ECO:0007669"/>
    <property type="project" value="TreeGrafter"/>
</dbReference>
<evidence type="ECO:0000259" key="1">
    <source>
        <dbReference type="Pfam" id="PF01593"/>
    </source>
</evidence>
<gene>
    <name evidence="2" type="ORF">PsYK624_097590</name>
</gene>
<reference evidence="2 3" key="1">
    <citation type="submission" date="2021-08" db="EMBL/GenBank/DDBJ databases">
        <title>Draft Genome Sequence of Phanerochaete sordida strain YK-624.</title>
        <authorList>
            <person name="Mori T."/>
            <person name="Dohra H."/>
            <person name="Suzuki T."/>
            <person name="Kawagishi H."/>
            <person name="Hirai H."/>
        </authorList>
    </citation>
    <scope>NUCLEOTIDE SEQUENCE [LARGE SCALE GENOMIC DNA]</scope>
    <source>
        <strain evidence="2 3">YK-624</strain>
    </source>
</reference>
<dbReference type="SUPFAM" id="SSF54373">
    <property type="entry name" value="FAD-linked reductases, C-terminal domain"/>
    <property type="match status" value="1"/>
</dbReference>
<dbReference type="Gene3D" id="3.50.50.60">
    <property type="entry name" value="FAD/NAD(P)-binding domain"/>
    <property type="match status" value="1"/>
</dbReference>
<feature type="domain" description="Amine oxidase" evidence="1">
    <location>
        <begin position="78"/>
        <end position="586"/>
    </location>
</feature>
<comment type="caution">
    <text evidence="2">The sequence shown here is derived from an EMBL/GenBank/DDBJ whole genome shotgun (WGS) entry which is preliminary data.</text>
</comment>
<proteinExistence type="predicted"/>
<protein>
    <submittedName>
        <fullName evidence="2">FAD-dependent oxidoreductase</fullName>
    </submittedName>
</protein>
<dbReference type="EMBL" id="BPQB01000033">
    <property type="protein sequence ID" value="GJE93599.1"/>
    <property type="molecule type" value="Genomic_DNA"/>
</dbReference>
<organism evidence="2 3">
    <name type="scientific">Phanerochaete sordida</name>
    <dbReference type="NCBI Taxonomy" id="48140"/>
    <lineage>
        <taxon>Eukaryota</taxon>
        <taxon>Fungi</taxon>
        <taxon>Dikarya</taxon>
        <taxon>Basidiomycota</taxon>
        <taxon>Agaricomycotina</taxon>
        <taxon>Agaricomycetes</taxon>
        <taxon>Polyporales</taxon>
        <taxon>Phanerochaetaceae</taxon>
        <taxon>Phanerochaete</taxon>
    </lineage>
</organism>
<evidence type="ECO:0000313" key="2">
    <source>
        <dbReference type="EMBL" id="GJE93599.1"/>
    </source>
</evidence>
<dbReference type="InterPro" id="IPR002937">
    <property type="entry name" value="Amino_oxidase"/>
</dbReference>